<dbReference type="PROSITE" id="PS00626">
    <property type="entry name" value="RCC1_2"/>
    <property type="match status" value="1"/>
</dbReference>
<evidence type="ECO:0000256" key="1">
    <source>
        <dbReference type="ARBA" id="ARBA00007381"/>
    </source>
</evidence>
<dbReference type="FunFam" id="3.30.30.30:FF:000001">
    <property type="entry name" value="heat shock 70 kDa protein-like"/>
    <property type="match status" value="1"/>
</dbReference>
<dbReference type="InterPro" id="IPR009091">
    <property type="entry name" value="RCC1/BLIP-II"/>
</dbReference>
<dbReference type="Gene3D" id="2.60.34.10">
    <property type="entry name" value="Substrate Binding Domain Of DNAk, Chain A, domain 1"/>
    <property type="match status" value="1"/>
</dbReference>
<sequence length="673" mass="74219">MLPIKTEAYCCTGAHAPRDKCVKEYWPVDYPSIFKHYCPDAYSWAYDDASSMFACRGKPYTGLGLGHNTPVDTPELIPDLCGNKLAQFITGYSFALAIDDGNRVYSWGHNSEGQLARDVTPEGVYLKPNKIAFFDKKNVSQISCGLLHTLALTAEGQVYGWGRNSFGQGNRTTPSYVAFTDTERLIGDSAKNMNPSNTVYDAKRLIGRGFDDQLVQSDMNHWPFEVVSDSGKPKIKVDYKGESKYFSPQEISAMVLLKMKDIAEAYLGGQVSNAVVSVPAFYNNCQRQAIKDAAIMSGLNVLRIINEPTAAAIAYGLDMRGERNVLIFDLGGGALDVSVLTIQNGIFEVKSTAGDNHLGGEDFDTRVVNHFVAEFKRQHRKDLSVNKRAMRRLRRACEDAKRTLSSSSEASVQIDSLFDGIDFYSTITRSRFEELNEDLFRSTLKPVERALRDSKLDKDQVHDIVLVGGSTRIPKIQKLLQDFFGGKQLKSVNPDEAVAYGAAVLAAILNGGRIEAVPDFLLLDVTPLSLGIETAGGVMTTVIKRNTTIPTRQTQTFTTASDNQSVATIWVYEGESAMTRDNNLLGKLLLTGIPRAPRGKSEIKVTFDIDANGILDVSSVDKGIFEKNTISIREVNKSSEVTELSKVTKSSEVTSDIDAYGIFDLSEDDEFFR</sequence>
<dbReference type="EMBL" id="OC915531">
    <property type="protein sequence ID" value="CAD7640855.1"/>
    <property type="molecule type" value="Genomic_DNA"/>
</dbReference>
<dbReference type="InterPro" id="IPR001938">
    <property type="entry name" value="Thaumatin"/>
</dbReference>
<evidence type="ECO:0000313" key="7">
    <source>
        <dbReference type="EMBL" id="CAD7640855.1"/>
    </source>
</evidence>
<evidence type="ECO:0000256" key="5">
    <source>
        <dbReference type="PROSITE-ProRule" id="PRU00235"/>
    </source>
</evidence>
<dbReference type="OrthoDB" id="2401965at2759"/>
<keyword evidence="2 6" id="KW-0547">Nucleotide-binding</keyword>
<proteinExistence type="inferred from homology"/>
<dbReference type="Gene3D" id="3.30.30.30">
    <property type="match status" value="1"/>
</dbReference>
<dbReference type="EMBL" id="CAJPVJ010000706">
    <property type="protein sequence ID" value="CAG2163208.1"/>
    <property type="molecule type" value="Genomic_DNA"/>
</dbReference>
<evidence type="ECO:0000313" key="8">
    <source>
        <dbReference type="Proteomes" id="UP000728032"/>
    </source>
</evidence>
<dbReference type="SUPFAM" id="SSF100920">
    <property type="entry name" value="Heat shock protein 70kD (HSP70), peptide-binding domain"/>
    <property type="match status" value="1"/>
</dbReference>
<dbReference type="Pfam" id="PF00314">
    <property type="entry name" value="Thaumatin"/>
    <property type="match status" value="1"/>
</dbReference>
<keyword evidence="3 6" id="KW-0067">ATP-binding</keyword>
<dbReference type="AlphaFoldDB" id="A0A7R9LG26"/>
<dbReference type="InterPro" id="IPR013126">
    <property type="entry name" value="Hsp_70_fam"/>
</dbReference>
<keyword evidence="4" id="KW-0346">Stress response</keyword>
<dbReference type="Proteomes" id="UP000728032">
    <property type="component" value="Unassembled WGS sequence"/>
</dbReference>
<dbReference type="Gene3D" id="3.90.640.10">
    <property type="entry name" value="Actin, Chain A, domain 4"/>
    <property type="match status" value="1"/>
</dbReference>
<dbReference type="InterPro" id="IPR029047">
    <property type="entry name" value="HSP70_peptide-bd_sf"/>
</dbReference>
<dbReference type="PANTHER" id="PTHR19375">
    <property type="entry name" value="HEAT SHOCK PROTEIN 70KDA"/>
    <property type="match status" value="1"/>
</dbReference>
<dbReference type="GO" id="GO:0005524">
    <property type="term" value="F:ATP binding"/>
    <property type="evidence" value="ECO:0007669"/>
    <property type="project" value="UniProtKB-KW"/>
</dbReference>
<dbReference type="SUPFAM" id="SSF53067">
    <property type="entry name" value="Actin-like ATPase domain"/>
    <property type="match status" value="2"/>
</dbReference>
<keyword evidence="8" id="KW-1185">Reference proteome</keyword>
<protein>
    <submittedName>
        <fullName evidence="7">Uncharacterized protein</fullName>
    </submittedName>
</protein>
<evidence type="ECO:0000256" key="2">
    <source>
        <dbReference type="ARBA" id="ARBA00022741"/>
    </source>
</evidence>
<dbReference type="PROSITE" id="PS50012">
    <property type="entry name" value="RCC1_3"/>
    <property type="match status" value="1"/>
</dbReference>
<dbReference type="PRINTS" id="PR00301">
    <property type="entry name" value="HEATSHOCK70"/>
</dbReference>
<dbReference type="Pfam" id="PF00012">
    <property type="entry name" value="HSP70"/>
    <property type="match status" value="1"/>
</dbReference>
<dbReference type="Pfam" id="PF00415">
    <property type="entry name" value="RCC1"/>
    <property type="match status" value="1"/>
</dbReference>
<dbReference type="GO" id="GO:0006950">
    <property type="term" value="P:response to stress"/>
    <property type="evidence" value="ECO:0007669"/>
    <property type="project" value="UniProtKB-ARBA"/>
</dbReference>
<dbReference type="PROSITE" id="PS01036">
    <property type="entry name" value="HSP70_3"/>
    <property type="match status" value="1"/>
</dbReference>
<dbReference type="Gene3D" id="2.60.110.10">
    <property type="entry name" value="Thaumatin"/>
    <property type="match status" value="1"/>
</dbReference>
<dbReference type="PROSITE" id="PS51367">
    <property type="entry name" value="THAUMATIN_2"/>
    <property type="match status" value="1"/>
</dbReference>
<dbReference type="InterPro" id="IPR037176">
    <property type="entry name" value="Osmotin/thaumatin-like_sf"/>
</dbReference>
<dbReference type="InterPro" id="IPR000408">
    <property type="entry name" value="Reg_chr_condens"/>
</dbReference>
<evidence type="ECO:0000256" key="4">
    <source>
        <dbReference type="ARBA" id="ARBA00023016"/>
    </source>
</evidence>
<reference evidence="7" key="1">
    <citation type="submission" date="2020-11" db="EMBL/GenBank/DDBJ databases">
        <authorList>
            <person name="Tran Van P."/>
        </authorList>
    </citation>
    <scope>NUCLEOTIDE SEQUENCE</scope>
</reference>
<dbReference type="FunFam" id="3.30.420.40:FF:000172">
    <property type="entry name" value="Heat shock 70 kDa protein"/>
    <property type="match status" value="1"/>
</dbReference>
<dbReference type="InterPro" id="IPR043129">
    <property type="entry name" value="ATPase_NBD"/>
</dbReference>
<dbReference type="FunFam" id="2.60.34.10:FF:000012">
    <property type="entry name" value="Heat shock 70 kDa protein"/>
    <property type="match status" value="1"/>
</dbReference>
<dbReference type="PROSITE" id="PS00329">
    <property type="entry name" value="HSP70_2"/>
    <property type="match status" value="1"/>
</dbReference>
<evidence type="ECO:0000256" key="3">
    <source>
        <dbReference type="ARBA" id="ARBA00022840"/>
    </source>
</evidence>
<dbReference type="FunFam" id="3.90.640.10:FF:000134">
    <property type="entry name" value="Heat shock cognate 71 kDa protein"/>
    <property type="match status" value="1"/>
</dbReference>
<gene>
    <name evidence="7" type="ORF">ONB1V03_LOCUS2792</name>
</gene>
<dbReference type="GO" id="GO:0140662">
    <property type="term" value="F:ATP-dependent protein folding chaperone"/>
    <property type="evidence" value="ECO:0007669"/>
    <property type="project" value="InterPro"/>
</dbReference>
<dbReference type="SUPFAM" id="SSF50985">
    <property type="entry name" value="RCC1/BLIP-II"/>
    <property type="match status" value="1"/>
</dbReference>
<name>A0A7R9LG26_9ACAR</name>
<comment type="similarity">
    <text evidence="1 6">Belongs to the heat shock protein 70 family.</text>
</comment>
<dbReference type="InterPro" id="IPR018181">
    <property type="entry name" value="Heat_shock_70_CS"/>
</dbReference>
<feature type="repeat" description="RCC1" evidence="5">
    <location>
        <begin position="102"/>
        <end position="155"/>
    </location>
</feature>
<evidence type="ECO:0000256" key="6">
    <source>
        <dbReference type="RuleBase" id="RU003322"/>
    </source>
</evidence>
<accession>A0A7R9LG26</accession>
<organism evidence="7">
    <name type="scientific">Oppiella nova</name>
    <dbReference type="NCBI Taxonomy" id="334625"/>
    <lineage>
        <taxon>Eukaryota</taxon>
        <taxon>Metazoa</taxon>
        <taxon>Ecdysozoa</taxon>
        <taxon>Arthropoda</taxon>
        <taxon>Chelicerata</taxon>
        <taxon>Arachnida</taxon>
        <taxon>Acari</taxon>
        <taxon>Acariformes</taxon>
        <taxon>Sarcoptiformes</taxon>
        <taxon>Oribatida</taxon>
        <taxon>Brachypylina</taxon>
        <taxon>Oppioidea</taxon>
        <taxon>Oppiidae</taxon>
        <taxon>Oppiella</taxon>
    </lineage>
</organism>
<dbReference type="Gene3D" id="3.30.420.40">
    <property type="match status" value="2"/>
</dbReference>